<reference evidence="13 14" key="1">
    <citation type="submission" date="2020-08" db="EMBL/GenBank/DDBJ databases">
        <title>Sequencing the genomes of 1000 actinobacteria strains.</title>
        <authorList>
            <person name="Klenk H.-P."/>
        </authorList>
    </citation>
    <scope>NUCLEOTIDE SEQUENCE [LARGE SCALE GENOMIC DNA]</scope>
    <source>
        <strain evidence="13 14">DSM 45362</strain>
    </source>
</reference>
<organism evidence="13 14">
    <name type="scientific">Allocatelliglobosispora scoriae</name>
    <dbReference type="NCBI Taxonomy" id="643052"/>
    <lineage>
        <taxon>Bacteria</taxon>
        <taxon>Bacillati</taxon>
        <taxon>Actinomycetota</taxon>
        <taxon>Actinomycetes</taxon>
        <taxon>Micromonosporales</taxon>
        <taxon>Micromonosporaceae</taxon>
        <taxon>Allocatelliglobosispora</taxon>
    </lineage>
</organism>
<dbReference type="InterPro" id="IPR023612">
    <property type="entry name" value="Peptidase_M4"/>
</dbReference>
<keyword evidence="4 9" id="KW-0732">Signal</keyword>
<feature type="domain" description="Peptidase M4 C-terminal" evidence="11">
    <location>
        <begin position="349"/>
        <end position="527"/>
    </location>
</feature>
<dbReference type="InterPro" id="IPR001570">
    <property type="entry name" value="Peptidase_M4_C_domain"/>
</dbReference>
<dbReference type="SUPFAM" id="SSF55486">
    <property type="entry name" value="Metalloproteases ('zincins'), catalytic domain"/>
    <property type="match status" value="1"/>
</dbReference>
<keyword evidence="14" id="KW-1185">Reference proteome</keyword>
<dbReference type="InterPro" id="IPR050728">
    <property type="entry name" value="Zinc_Metalloprotease_M4"/>
</dbReference>
<dbReference type="RefSeq" id="WP_184831206.1">
    <property type="nucleotide sequence ID" value="NZ_JACHMN010000001.1"/>
</dbReference>
<keyword evidence="6" id="KW-0862">Zinc</keyword>
<dbReference type="Gene3D" id="3.10.170.10">
    <property type="match status" value="1"/>
</dbReference>
<evidence type="ECO:0000259" key="12">
    <source>
        <dbReference type="Pfam" id="PF07504"/>
    </source>
</evidence>
<feature type="signal peptide" evidence="9">
    <location>
        <begin position="1"/>
        <end position="22"/>
    </location>
</feature>
<gene>
    <name evidence="13" type="ORF">F4553_000360</name>
</gene>
<evidence type="ECO:0000313" key="13">
    <source>
        <dbReference type="EMBL" id="MBB5866981.1"/>
    </source>
</evidence>
<comment type="similarity">
    <text evidence="1">Belongs to the peptidase M4 family.</text>
</comment>
<keyword evidence="3" id="KW-0479">Metal-binding</keyword>
<keyword evidence="7 13" id="KW-0482">Metalloprotease</keyword>
<dbReference type="InterPro" id="IPR013856">
    <property type="entry name" value="Peptidase_M4_domain"/>
</dbReference>
<protein>
    <submittedName>
        <fullName evidence="13">Zn-dependent metalloprotease</fullName>
    </submittedName>
</protein>
<sequence>MRRTLAAAGGTLLIAAMLTSVATSSASGASIAPDRSASAISAATQALQQHGSAVKAATGDAYAAGRAVTDADGSAHVRYTRTHQGLRVYGGDFVIHTAPGGAFTGASSGLQAPLALSTTPKVAAADATATARKAFTGTITGVAAQELFIDASTGTGRLAWETTVAGWARDGVTPSKLHVITDALTGDLVGSFDEVETVIGTGNSMYSGTVAIDTTLTTPPNTYSLIDPSHGNNRTCSMGGGTGACTTMTDTPDNVWGNGLPSNPQTAGVDAHFGSAKTYDYFKNVHGRCGIFGACAGVTSRVHYSTNYVNAFWDGTQMTYGDGSGNVKPLTSLDVAGHEMSHGVTEALAGLVYSGESGGLNEATSDIFGNMVEFYAGVAADPGDYNVGEKIDIFGTGQPLRYMYNPPLDGSSHGCWSTSTNSVDVHYSSGVGNHFFFNLANGTGATPYGTSPICAGAPAVVGIGRNKAENIWYRALDVYFTSTTKYINTATPANTARAYTLQAAKDLYGNCSVEHKAVNAAWAAVNVPGSDGCSGPVAGSLLWLRADLGVTTSAGKVSAWADQSGTAHHATMVTAARQPTLVTGALNGLPVVRFGGAQSLNLANIAPTAFTIFVVGKNSLAAESFSMILGPGGSNPNNQLRWENGTQALVYGSNGLGTTTATIGNTRVYHDLIIRYDGATIRVYRDNALISSTAVSGASAWNINQIGAYYSSYFMTGDLAEIVAYSSALSDADRTTTANYLKTKYALP</sequence>
<dbReference type="Pfam" id="PF02868">
    <property type="entry name" value="Peptidase_M4_C"/>
    <property type="match status" value="1"/>
</dbReference>
<name>A0A841BJA6_9ACTN</name>
<evidence type="ECO:0000256" key="4">
    <source>
        <dbReference type="ARBA" id="ARBA00022729"/>
    </source>
</evidence>
<evidence type="ECO:0000256" key="3">
    <source>
        <dbReference type="ARBA" id="ARBA00022723"/>
    </source>
</evidence>
<evidence type="ECO:0000313" key="14">
    <source>
        <dbReference type="Proteomes" id="UP000587527"/>
    </source>
</evidence>
<evidence type="ECO:0000259" key="10">
    <source>
        <dbReference type="Pfam" id="PF01447"/>
    </source>
</evidence>
<evidence type="ECO:0000256" key="5">
    <source>
        <dbReference type="ARBA" id="ARBA00022801"/>
    </source>
</evidence>
<dbReference type="InterPro" id="IPR013320">
    <property type="entry name" value="ConA-like_dom_sf"/>
</dbReference>
<feature type="chain" id="PRO_5039324551" evidence="9">
    <location>
        <begin position="23"/>
        <end position="748"/>
    </location>
</feature>
<evidence type="ECO:0000256" key="6">
    <source>
        <dbReference type="ARBA" id="ARBA00022833"/>
    </source>
</evidence>
<keyword evidence="2 13" id="KW-0645">Protease</keyword>
<evidence type="ECO:0000256" key="8">
    <source>
        <dbReference type="PIRSR" id="PIRSR623612-1"/>
    </source>
</evidence>
<proteinExistence type="inferred from homology"/>
<dbReference type="CDD" id="cd09597">
    <property type="entry name" value="M4_TLP"/>
    <property type="match status" value="1"/>
</dbReference>
<comment type="caution">
    <text evidence="13">The sequence shown here is derived from an EMBL/GenBank/DDBJ whole genome shotgun (WGS) entry which is preliminary data.</text>
</comment>
<dbReference type="SUPFAM" id="SSF49899">
    <property type="entry name" value="Concanavalin A-like lectins/glucanases"/>
    <property type="match status" value="1"/>
</dbReference>
<dbReference type="Pfam" id="PF07504">
    <property type="entry name" value="FTP"/>
    <property type="match status" value="1"/>
</dbReference>
<dbReference type="PANTHER" id="PTHR33794:SF1">
    <property type="entry name" value="BACILLOLYSIN"/>
    <property type="match status" value="1"/>
</dbReference>
<feature type="active site" evidence="8">
    <location>
        <position position="339"/>
    </location>
</feature>
<feature type="domain" description="FTP" evidence="12">
    <location>
        <begin position="66"/>
        <end position="107"/>
    </location>
</feature>
<feature type="domain" description="Peptidase M4" evidence="10">
    <location>
        <begin position="200"/>
        <end position="346"/>
    </location>
</feature>
<evidence type="ECO:0000256" key="7">
    <source>
        <dbReference type="ARBA" id="ARBA00023049"/>
    </source>
</evidence>
<dbReference type="PANTHER" id="PTHR33794">
    <property type="entry name" value="BACILLOLYSIN"/>
    <property type="match status" value="1"/>
</dbReference>
<dbReference type="GO" id="GO:0004222">
    <property type="term" value="F:metalloendopeptidase activity"/>
    <property type="evidence" value="ECO:0007669"/>
    <property type="project" value="InterPro"/>
</dbReference>
<evidence type="ECO:0000256" key="9">
    <source>
        <dbReference type="SAM" id="SignalP"/>
    </source>
</evidence>
<evidence type="ECO:0000256" key="1">
    <source>
        <dbReference type="ARBA" id="ARBA00009388"/>
    </source>
</evidence>
<dbReference type="Proteomes" id="UP000587527">
    <property type="component" value="Unassembled WGS sequence"/>
</dbReference>
<dbReference type="Gene3D" id="3.10.450.490">
    <property type="match status" value="1"/>
</dbReference>
<dbReference type="Pfam" id="PF01447">
    <property type="entry name" value="Peptidase_M4"/>
    <property type="match status" value="1"/>
</dbReference>
<evidence type="ECO:0000259" key="11">
    <source>
        <dbReference type="Pfam" id="PF02868"/>
    </source>
</evidence>
<accession>A0A841BJA6</accession>
<dbReference type="GO" id="GO:0046872">
    <property type="term" value="F:metal ion binding"/>
    <property type="evidence" value="ECO:0007669"/>
    <property type="project" value="UniProtKB-KW"/>
</dbReference>
<dbReference type="InterPro" id="IPR011096">
    <property type="entry name" value="FTP_domain"/>
</dbReference>
<dbReference type="AlphaFoldDB" id="A0A841BJA6"/>
<dbReference type="GO" id="GO:0006508">
    <property type="term" value="P:proteolysis"/>
    <property type="evidence" value="ECO:0007669"/>
    <property type="project" value="UniProtKB-KW"/>
</dbReference>
<dbReference type="InterPro" id="IPR027268">
    <property type="entry name" value="Peptidase_M4/M1_CTD_sf"/>
</dbReference>
<evidence type="ECO:0000256" key="2">
    <source>
        <dbReference type="ARBA" id="ARBA00022670"/>
    </source>
</evidence>
<keyword evidence="5" id="KW-0378">Hydrolase</keyword>
<dbReference type="Gene3D" id="1.10.390.10">
    <property type="entry name" value="Neutral Protease Domain 2"/>
    <property type="match status" value="1"/>
</dbReference>
<dbReference type="PRINTS" id="PR00730">
    <property type="entry name" value="THERMOLYSIN"/>
</dbReference>
<dbReference type="EMBL" id="JACHMN010000001">
    <property type="protein sequence ID" value="MBB5866981.1"/>
    <property type="molecule type" value="Genomic_DNA"/>
</dbReference>
<feature type="active site" description="Proton donor" evidence="8">
    <location>
        <position position="426"/>
    </location>
</feature>
<dbReference type="Gene3D" id="2.60.120.200">
    <property type="match status" value="1"/>
</dbReference>